<dbReference type="RefSeq" id="WP_078698919.1">
    <property type="nucleotide sequence ID" value="NZ_LT796768.1"/>
</dbReference>
<evidence type="ECO:0000256" key="3">
    <source>
        <dbReference type="ARBA" id="ARBA00022603"/>
    </source>
</evidence>
<evidence type="ECO:0000313" key="8">
    <source>
        <dbReference type="EMBL" id="SKB04944.1"/>
    </source>
</evidence>
<dbReference type="HAMAP" id="MF_01057">
    <property type="entry name" value="tRNA_methyltr_TrmB"/>
    <property type="match status" value="1"/>
</dbReference>
<dbReference type="UniPathway" id="UPA00989"/>
<organism evidence="8 9">
    <name type="scientific">Aeromicrobium choanae</name>
    <dbReference type="NCBI Taxonomy" id="1736691"/>
    <lineage>
        <taxon>Bacteria</taxon>
        <taxon>Bacillati</taxon>
        <taxon>Actinomycetota</taxon>
        <taxon>Actinomycetes</taxon>
        <taxon>Propionibacteriales</taxon>
        <taxon>Nocardioidaceae</taxon>
        <taxon>Aeromicrobium</taxon>
    </lineage>
</organism>
<evidence type="ECO:0000313" key="9">
    <source>
        <dbReference type="Proteomes" id="UP000191040"/>
    </source>
</evidence>
<accession>A0A1T4YSZ2</accession>
<protein>
    <recommendedName>
        <fullName evidence="7">tRNA (guanine-N(7)-)-methyltransferase</fullName>
        <ecNumber evidence="7">2.1.1.33</ecNumber>
    </recommendedName>
    <alternativeName>
        <fullName evidence="7">tRNA (guanine(46)-N(7))-methyltransferase</fullName>
    </alternativeName>
    <alternativeName>
        <fullName evidence="7">tRNA(m7G46)-methyltransferase</fullName>
    </alternativeName>
</protein>
<dbReference type="Proteomes" id="UP000191040">
    <property type="component" value="Chromosome I"/>
</dbReference>
<reference evidence="9" key="1">
    <citation type="submission" date="2017-02" db="EMBL/GenBank/DDBJ databases">
        <authorList>
            <person name="Varghese N."/>
            <person name="Submissions S."/>
        </authorList>
    </citation>
    <scope>NUCLEOTIDE SEQUENCE [LARGE SCALE GENOMIC DNA]</scope>
    <source>
        <strain evidence="9">9H-4</strain>
    </source>
</reference>
<dbReference type="GO" id="GO:0043527">
    <property type="term" value="C:tRNA methyltransferase complex"/>
    <property type="evidence" value="ECO:0007669"/>
    <property type="project" value="TreeGrafter"/>
</dbReference>
<dbReference type="InterPro" id="IPR003358">
    <property type="entry name" value="tRNA_(Gua-N-7)_MeTrfase_Trmb"/>
</dbReference>
<feature type="binding site" evidence="7">
    <location>
        <position position="154"/>
    </location>
    <ligand>
        <name>S-adenosyl-L-methionine</name>
        <dbReference type="ChEBI" id="CHEBI:59789"/>
    </ligand>
</feature>
<comment type="pathway">
    <text evidence="7">tRNA modification; N(7)-methylguanine-tRNA biosynthesis.</text>
</comment>
<keyword evidence="4 7" id="KW-0808">Transferase</keyword>
<feature type="binding site" evidence="7">
    <location>
        <position position="104"/>
    </location>
    <ligand>
        <name>S-adenosyl-L-methionine</name>
        <dbReference type="ChEBI" id="CHEBI:59789"/>
    </ligand>
</feature>
<dbReference type="InterPro" id="IPR055361">
    <property type="entry name" value="tRNA_methyltr_TrmB_bact"/>
</dbReference>
<comment type="caution">
    <text evidence="7">Lacks conserved residue(s) required for the propagation of feature annotation.</text>
</comment>
<evidence type="ECO:0000256" key="4">
    <source>
        <dbReference type="ARBA" id="ARBA00022679"/>
    </source>
</evidence>
<evidence type="ECO:0000256" key="1">
    <source>
        <dbReference type="ARBA" id="ARBA00000142"/>
    </source>
</evidence>
<keyword evidence="9" id="KW-1185">Reference proteome</keyword>
<feature type="binding site" evidence="7">
    <location>
        <position position="131"/>
    </location>
    <ligand>
        <name>S-adenosyl-L-methionine</name>
        <dbReference type="ChEBI" id="CHEBI:59789"/>
    </ligand>
</feature>
<dbReference type="PANTHER" id="PTHR23417:SF14">
    <property type="entry name" value="PENTACOTRIPEPTIDE-REPEAT REGION OF PRORP DOMAIN-CONTAINING PROTEIN"/>
    <property type="match status" value="1"/>
</dbReference>
<dbReference type="EC" id="2.1.1.33" evidence="7"/>
<feature type="binding site" evidence="7">
    <location>
        <begin position="224"/>
        <end position="227"/>
    </location>
    <ligand>
        <name>substrate</name>
    </ligand>
</feature>
<comment type="catalytic activity">
    <reaction evidence="1 7">
        <text>guanosine(46) in tRNA + S-adenosyl-L-methionine = N(7)-methylguanosine(46) in tRNA + S-adenosyl-L-homocysteine</text>
        <dbReference type="Rhea" id="RHEA:42708"/>
        <dbReference type="Rhea" id="RHEA-COMP:10188"/>
        <dbReference type="Rhea" id="RHEA-COMP:10189"/>
        <dbReference type="ChEBI" id="CHEBI:57856"/>
        <dbReference type="ChEBI" id="CHEBI:59789"/>
        <dbReference type="ChEBI" id="CHEBI:74269"/>
        <dbReference type="ChEBI" id="CHEBI:74480"/>
        <dbReference type="EC" id="2.1.1.33"/>
    </reaction>
</comment>
<dbReference type="PANTHER" id="PTHR23417">
    <property type="entry name" value="3-DEOXY-D-MANNO-OCTULOSONIC-ACID TRANSFERASE/TRNA GUANINE-N 7 - -METHYLTRANSFERASE"/>
    <property type="match status" value="1"/>
</dbReference>
<proteinExistence type="inferred from homology"/>
<evidence type="ECO:0000256" key="2">
    <source>
        <dbReference type="ARBA" id="ARBA00003015"/>
    </source>
</evidence>
<feature type="binding site" evidence="7">
    <location>
        <position position="79"/>
    </location>
    <ligand>
        <name>S-adenosyl-L-methionine</name>
        <dbReference type="ChEBI" id="CHEBI:59789"/>
    </ligand>
</feature>
<keyword evidence="6 7" id="KW-0819">tRNA processing</keyword>
<feature type="binding site" evidence="7">
    <location>
        <position position="158"/>
    </location>
    <ligand>
        <name>substrate</name>
    </ligand>
</feature>
<dbReference type="SUPFAM" id="SSF53335">
    <property type="entry name" value="S-adenosyl-L-methionine-dependent methyltransferases"/>
    <property type="match status" value="1"/>
</dbReference>
<name>A0A1T4YSZ2_9ACTN</name>
<evidence type="ECO:0000256" key="6">
    <source>
        <dbReference type="ARBA" id="ARBA00022694"/>
    </source>
</evidence>
<evidence type="ECO:0000256" key="5">
    <source>
        <dbReference type="ARBA" id="ARBA00022691"/>
    </source>
</evidence>
<keyword evidence="3 7" id="KW-0489">Methyltransferase</keyword>
<dbReference type="PROSITE" id="PS51625">
    <property type="entry name" value="SAM_MT_TRMB"/>
    <property type="match status" value="1"/>
</dbReference>
<dbReference type="AlphaFoldDB" id="A0A1T4YSZ2"/>
<gene>
    <name evidence="7" type="primary">trmB</name>
    <name evidence="8" type="ORF">SAMN06295964_0765</name>
</gene>
<dbReference type="NCBIfam" id="TIGR00091">
    <property type="entry name" value="tRNA (guanosine(46)-N7)-methyltransferase TrmB"/>
    <property type="match status" value="1"/>
</dbReference>
<sequence length="247" mass="27868">MPETAEDRTDRDEEPFRREIVSFTRRGGRLSERQQDAWDDVAERFVVDVPRGRTSTSVAEGFTLDPSELFGRSAPLVLEIGSGRGESLVHAARENPGTDFLGLEVYVPGVAQTLIGLRHAGVENVRLAVVDAVPALTRMLPEQCLEELRVWFPDPWHKTRHHKRRMVTDDFVPLVRRVLRPGGTWRLATDWQDYADQMLEVLGRAEGFTTSGDWAERFAGRPVTRFEAKGTAKGRTIRDLSATRMTA</sequence>
<dbReference type="OrthoDB" id="9802090at2"/>
<dbReference type="InterPro" id="IPR029063">
    <property type="entry name" value="SAM-dependent_MTases_sf"/>
</dbReference>
<evidence type="ECO:0000256" key="7">
    <source>
        <dbReference type="HAMAP-Rule" id="MF_01057"/>
    </source>
</evidence>
<comment type="function">
    <text evidence="2 7">Catalyzes the formation of N(7)-methylguanine at position 46 (m7G46) in tRNA.</text>
</comment>
<feature type="binding site" evidence="7">
    <location>
        <position position="190"/>
    </location>
    <ligand>
        <name>substrate</name>
    </ligand>
</feature>
<dbReference type="EMBL" id="LT796768">
    <property type="protein sequence ID" value="SKB04944.1"/>
    <property type="molecule type" value="Genomic_DNA"/>
</dbReference>
<dbReference type="Pfam" id="PF02390">
    <property type="entry name" value="Methyltransf_4"/>
    <property type="match status" value="1"/>
</dbReference>
<keyword evidence="5 7" id="KW-0949">S-adenosyl-L-methionine</keyword>
<dbReference type="STRING" id="1736691.SAMN06295964_0765"/>
<dbReference type="GO" id="GO:0008176">
    <property type="term" value="F:tRNA (guanine(46)-N7)-methyltransferase activity"/>
    <property type="evidence" value="ECO:0007669"/>
    <property type="project" value="UniProtKB-UniRule"/>
</dbReference>
<dbReference type="Gene3D" id="3.40.50.150">
    <property type="entry name" value="Vaccinia Virus protein VP39"/>
    <property type="match status" value="1"/>
</dbReference>
<comment type="similarity">
    <text evidence="7">Belongs to the class I-like SAM-binding methyltransferase superfamily. TrmB family.</text>
</comment>